<organism evidence="2 3">
    <name type="scientific">Aquibacillus albus</name>
    <dbReference type="NCBI Taxonomy" id="1168171"/>
    <lineage>
        <taxon>Bacteria</taxon>
        <taxon>Bacillati</taxon>
        <taxon>Bacillota</taxon>
        <taxon>Bacilli</taxon>
        <taxon>Bacillales</taxon>
        <taxon>Bacillaceae</taxon>
        <taxon>Aquibacillus</taxon>
    </lineage>
</organism>
<comment type="caution">
    <text evidence="2">The sequence shown here is derived from an EMBL/GenBank/DDBJ whole genome shotgun (WGS) entry which is preliminary data.</text>
</comment>
<feature type="transmembrane region" description="Helical" evidence="1">
    <location>
        <begin position="98"/>
        <end position="120"/>
    </location>
</feature>
<keyword evidence="1" id="KW-0472">Membrane</keyword>
<sequence>MSVIPEKVINERVERTVRPTTVSSDSIGVFHQKAHFWGRTTLFLLIAMCFVPPLYLSFVLDAHPGWSAIITGLIGYASFVGIFWVLEPITYYPTLGVAGTYLAFLTGNIANMCLPCSAAAQKAVDAETGSRKAEIAGVFGIAVASITNILVIVTIILSGTYILSLIPPAVESAFNFILPAIFGAVLGQFAYKKPLYGIIAIIVGMAVLFSPIVGFIKIALTVGIVIAIVLFMEKQKEKKVVG</sequence>
<feature type="transmembrane region" description="Helical" evidence="1">
    <location>
        <begin position="66"/>
        <end position="86"/>
    </location>
</feature>
<dbReference type="EMBL" id="JAFBDR010000002">
    <property type="protein sequence ID" value="MBM7570117.1"/>
    <property type="molecule type" value="Genomic_DNA"/>
</dbReference>
<proteinExistence type="predicted"/>
<feature type="transmembrane region" description="Helical" evidence="1">
    <location>
        <begin position="42"/>
        <end position="60"/>
    </location>
</feature>
<evidence type="ECO:0008006" key="4">
    <source>
        <dbReference type="Google" id="ProtNLM"/>
    </source>
</evidence>
<feature type="transmembrane region" description="Helical" evidence="1">
    <location>
        <begin position="140"/>
        <end position="166"/>
    </location>
</feature>
<dbReference type="RefSeq" id="WP_239584151.1">
    <property type="nucleotide sequence ID" value="NZ_JAFBDR010000002.1"/>
</dbReference>
<accession>A0ABS2MW74</accession>
<gene>
    <name evidence="2" type="ORF">JOC48_000595</name>
</gene>
<evidence type="ECO:0000256" key="1">
    <source>
        <dbReference type="SAM" id="Phobius"/>
    </source>
</evidence>
<keyword evidence="1" id="KW-1133">Transmembrane helix</keyword>
<keyword evidence="1" id="KW-0812">Transmembrane</keyword>
<feature type="transmembrane region" description="Helical" evidence="1">
    <location>
        <begin position="197"/>
        <end position="230"/>
    </location>
</feature>
<protein>
    <recommendedName>
        <fullName evidence="4">Small-conductance mechanosensitive channel</fullName>
    </recommendedName>
</protein>
<evidence type="ECO:0000313" key="3">
    <source>
        <dbReference type="Proteomes" id="UP001296943"/>
    </source>
</evidence>
<name>A0ABS2MW74_9BACI</name>
<feature type="transmembrane region" description="Helical" evidence="1">
    <location>
        <begin position="173"/>
        <end position="191"/>
    </location>
</feature>
<reference evidence="2 3" key="1">
    <citation type="submission" date="2021-01" db="EMBL/GenBank/DDBJ databases">
        <title>Genomic Encyclopedia of Type Strains, Phase IV (KMG-IV): sequencing the most valuable type-strain genomes for metagenomic binning, comparative biology and taxonomic classification.</title>
        <authorList>
            <person name="Goeker M."/>
        </authorList>
    </citation>
    <scope>NUCLEOTIDE SEQUENCE [LARGE SCALE GENOMIC DNA]</scope>
    <source>
        <strain evidence="2 3">DSM 23711</strain>
    </source>
</reference>
<keyword evidence="3" id="KW-1185">Reference proteome</keyword>
<evidence type="ECO:0000313" key="2">
    <source>
        <dbReference type="EMBL" id="MBM7570117.1"/>
    </source>
</evidence>
<dbReference type="Proteomes" id="UP001296943">
    <property type="component" value="Unassembled WGS sequence"/>
</dbReference>